<feature type="signal peptide" evidence="1">
    <location>
        <begin position="1"/>
        <end position="18"/>
    </location>
</feature>
<evidence type="ECO:0000313" key="3">
    <source>
        <dbReference type="Proteomes" id="UP000823661"/>
    </source>
</evidence>
<sequence>MKKVLFLAVVMVGLFSFAACTNDGITNEGGEETSGTVSEADMFIGTWSGHGEWTFNADGTCMYEYFDQYEGHWTYDSESRTLITDVLEWNWKIINVSENMWTGEHLAGSKDTYTYSRVEI</sequence>
<dbReference type="PROSITE" id="PS51257">
    <property type="entry name" value="PROKAR_LIPOPROTEIN"/>
    <property type="match status" value="1"/>
</dbReference>
<dbReference type="Proteomes" id="UP000823661">
    <property type="component" value="Unassembled WGS sequence"/>
</dbReference>
<accession>A0A9D9HI07</accession>
<feature type="chain" id="PRO_5038746052" description="Lipocalin-like domain-containing protein" evidence="1">
    <location>
        <begin position="19"/>
        <end position="120"/>
    </location>
</feature>
<reference evidence="2" key="1">
    <citation type="submission" date="2020-10" db="EMBL/GenBank/DDBJ databases">
        <authorList>
            <person name="Gilroy R."/>
        </authorList>
    </citation>
    <scope>NUCLEOTIDE SEQUENCE</scope>
    <source>
        <strain evidence="2">B1-20833</strain>
    </source>
</reference>
<proteinExistence type="predicted"/>
<gene>
    <name evidence="2" type="ORF">IAC06_04190</name>
</gene>
<dbReference type="AlphaFoldDB" id="A0A9D9HI07"/>
<name>A0A9D9HI07_9BACT</name>
<evidence type="ECO:0000313" key="2">
    <source>
        <dbReference type="EMBL" id="MBO8452069.1"/>
    </source>
</evidence>
<comment type="caution">
    <text evidence="2">The sequence shown here is derived from an EMBL/GenBank/DDBJ whole genome shotgun (WGS) entry which is preliminary data.</text>
</comment>
<evidence type="ECO:0000256" key="1">
    <source>
        <dbReference type="SAM" id="SignalP"/>
    </source>
</evidence>
<protein>
    <recommendedName>
        <fullName evidence="4">Lipocalin-like domain-containing protein</fullName>
    </recommendedName>
</protein>
<organism evidence="2 3">
    <name type="scientific">Candidatus Cryptobacteroides intestinavium</name>
    <dbReference type="NCBI Taxonomy" id="2840766"/>
    <lineage>
        <taxon>Bacteria</taxon>
        <taxon>Pseudomonadati</taxon>
        <taxon>Bacteroidota</taxon>
        <taxon>Bacteroidia</taxon>
        <taxon>Bacteroidales</taxon>
        <taxon>Candidatus Cryptobacteroides</taxon>
    </lineage>
</organism>
<evidence type="ECO:0008006" key="4">
    <source>
        <dbReference type="Google" id="ProtNLM"/>
    </source>
</evidence>
<dbReference type="EMBL" id="JADIMI010000040">
    <property type="protein sequence ID" value="MBO8452069.1"/>
    <property type="molecule type" value="Genomic_DNA"/>
</dbReference>
<reference evidence="2" key="2">
    <citation type="journal article" date="2021" name="PeerJ">
        <title>Extensive microbial diversity within the chicken gut microbiome revealed by metagenomics and culture.</title>
        <authorList>
            <person name="Gilroy R."/>
            <person name="Ravi A."/>
            <person name="Getino M."/>
            <person name="Pursley I."/>
            <person name="Horton D.L."/>
            <person name="Alikhan N.F."/>
            <person name="Baker D."/>
            <person name="Gharbi K."/>
            <person name="Hall N."/>
            <person name="Watson M."/>
            <person name="Adriaenssens E.M."/>
            <person name="Foster-Nyarko E."/>
            <person name="Jarju S."/>
            <person name="Secka A."/>
            <person name="Antonio M."/>
            <person name="Oren A."/>
            <person name="Chaudhuri R.R."/>
            <person name="La Ragione R."/>
            <person name="Hildebrand F."/>
            <person name="Pallen M.J."/>
        </authorList>
    </citation>
    <scope>NUCLEOTIDE SEQUENCE</scope>
    <source>
        <strain evidence="2">B1-20833</strain>
    </source>
</reference>
<keyword evidence="1" id="KW-0732">Signal</keyword>